<dbReference type="Gene3D" id="3.30.160.20">
    <property type="match status" value="1"/>
</dbReference>
<dbReference type="CDD" id="cd10845">
    <property type="entry name" value="DSRM_RNAse_III_family"/>
    <property type="match status" value="1"/>
</dbReference>
<keyword evidence="6 15" id="KW-0698">rRNA processing</keyword>
<dbReference type="SMART" id="SM00535">
    <property type="entry name" value="RIBOc"/>
    <property type="match status" value="1"/>
</dbReference>
<organism evidence="18 19">
    <name type="scientific">Thiovibrio frasassiensis</name>
    <dbReference type="NCBI Taxonomy" id="2984131"/>
    <lineage>
        <taxon>Bacteria</taxon>
        <taxon>Pseudomonadati</taxon>
        <taxon>Thermodesulfobacteriota</taxon>
        <taxon>Desulfobulbia</taxon>
        <taxon>Desulfobulbales</taxon>
        <taxon>Thiovibrionaceae</taxon>
        <taxon>Thiovibrio</taxon>
    </lineage>
</organism>
<dbReference type="SMART" id="SM00358">
    <property type="entry name" value="DSRM"/>
    <property type="match status" value="1"/>
</dbReference>
<dbReference type="InterPro" id="IPR036389">
    <property type="entry name" value="RNase_III_sf"/>
</dbReference>
<dbReference type="GO" id="GO:0019843">
    <property type="term" value="F:rRNA binding"/>
    <property type="evidence" value="ECO:0007669"/>
    <property type="project" value="UniProtKB-KW"/>
</dbReference>
<dbReference type="InterPro" id="IPR011907">
    <property type="entry name" value="RNase_III"/>
</dbReference>
<feature type="active site" evidence="15">
    <location>
        <position position="185"/>
    </location>
</feature>
<dbReference type="PANTHER" id="PTHR11207">
    <property type="entry name" value="RIBONUCLEASE III"/>
    <property type="match status" value="1"/>
</dbReference>
<feature type="binding site" evidence="15">
    <location>
        <position position="109"/>
    </location>
    <ligand>
        <name>Mg(2+)</name>
        <dbReference type="ChEBI" id="CHEBI:18420"/>
    </ligand>
</feature>
<evidence type="ECO:0000256" key="12">
    <source>
        <dbReference type="ARBA" id="ARBA00022801"/>
    </source>
</evidence>
<dbReference type="RefSeq" id="WP_307631686.1">
    <property type="nucleotide sequence ID" value="NZ_JAPHEH010000001.1"/>
</dbReference>
<dbReference type="PROSITE" id="PS50137">
    <property type="entry name" value="DS_RBD"/>
    <property type="match status" value="1"/>
</dbReference>
<evidence type="ECO:0000259" key="17">
    <source>
        <dbReference type="PROSITE" id="PS50142"/>
    </source>
</evidence>
<protein>
    <recommendedName>
        <fullName evidence="15">Ribonuclease 3</fullName>
        <ecNumber evidence="15">3.1.26.3</ecNumber>
    </recommendedName>
    <alternativeName>
        <fullName evidence="15">Ribonuclease III</fullName>
        <shortName evidence="15">RNase III</shortName>
    </alternativeName>
</protein>
<evidence type="ECO:0000256" key="14">
    <source>
        <dbReference type="ARBA" id="ARBA00022884"/>
    </source>
</evidence>
<evidence type="ECO:0000256" key="4">
    <source>
        <dbReference type="ARBA" id="ARBA00011738"/>
    </source>
</evidence>
<reference evidence="18" key="2">
    <citation type="submission" date="2022-10" db="EMBL/GenBank/DDBJ databases">
        <authorList>
            <person name="Aronson H.S."/>
        </authorList>
    </citation>
    <scope>NUCLEOTIDE SEQUENCE</scope>
    <source>
        <strain evidence="18">RS19-109</strain>
    </source>
</reference>
<comment type="catalytic activity">
    <reaction evidence="1 15">
        <text>Endonucleolytic cleavage to 5'-phosphomonoester.</text>
        <dbReference type="EC" id="3.1.26.3"/>
    </reaction>
</comment>
<dbReference type="GO" id="GO:0006364">
    <property type="term" value="P:rRNA processing"/>
    <property type="evidence" value="ECO:0007669"/>
    <property type="project" value="UniProtKB-UniRule"/>
</dbReference>
<dbReference type="GO" id="GO:0046872">
    <property type="term" value="F:metal ion binding"/>
    <property type="evidence" value="ECO:0007669"/>
    <property type="project" value="UniProtKB-KW"/>
</dbReference>
<evidence type="ECO:0000313" key="18">
    <source>
        <dbReference type="EMBL" id="MDG4474705.1"/>
    </source>
</evidence>
<feature type="active site" evidence="15">
    <location>
        <position position="113"/>
    </location>
</feature>
<keyword evidence="8 15" id="KW-0819">tRNA processing</keyword>
<evidence type="ECO:0000256" key="1">
    <source>
        <dbReference type="ARBA" id="ARBA00000109"/>
    </source>
</evidence>
<dbReference type="EMBL" id="JAPHEH010000001">
    <property type="protein sequence ID" value="MDG4474705.1"/>
    <property type="molecule type" value="Genomic_DNA"/>
</dbReference>
<evidence type="ECO:0000256" key="9">
    <source>
        <dbReference type="ARBA" id="ARBA00022722"/>
    </source>
</evidence>
<keyword evidence="11 15" id="KW-0255">Endonuclease</keyword>
<dbReference type="PROSITE" id="PS50142">
    <property type="entry name" value="RNASE_3_2"/>
    <property type="match status" value="1"/>
</dbReference>
<sequence>MFRAALRQARKKGGKPCAGAADPLPFFGGCGMVFRCRKGQRPYRLLLAIALDIVTINSLTQTPQPDLYLLEESLGYAFRDRVHLQIAMVHSSYAFEQGRQGQKDNETLEFLGDAVLDLTVGYALFHHFPEMQEGDLTRLRSALVNERHLARMAKDLDLGRFLLLGKGEEANLGREKASILSCAFEAVAGAIFLDGGYEAAAGFVERHFIPWFDDRQQSMFLADAKSSLQELLQERFNEGPRYVLEGDEGPDHNKTFHVSVRFREEILGRGSARSKKEAEQEAAAMALKNLAKPGQGTK</sequence>
<comment type="function">
    <text evidence="15">Digests double-stranded RNA. Involved in the processing of primary rRNA transcript to yield the immediate precursors to the large and small rRNAs (23S and 16S). Processes some mRNAs, and tRNAs when they are encoded in the rRNA operon. Processes pre-crRNA and tracrRNA of type II CRISPR loci if present in the organism.</text>
</comment>
<dbReference type="SUPFAM" id="SSF69065">
    <property type="entry name" value="RNase III domain-like"/>
    <property type="match status" value="1"/>
</dbReference>
<name>A0A9X4MEL2_9BACT</name>
<dbReference type="Proteomes" id="UP001154240">
    <property type="component" value="Unassembled WGS sequence"/>
</dbReference>
<keyword evidence="13 15" id="KW-0460">Magnesium</keyword>
<comment type="subunit">
    <text evidence="4 15">Homodimer.</text>
</comment>
<dbReference type="GO" id="GO:0008033">
    <property type="term" value="P:tRNA processing"/>
    <property type="evidence" value="ECO:0007669"/>
    <property type="project" value="UniProtKB-KW"/>
</dbReference>
<evidence type="ECO:0000256" key="5">
    <source>
        <dbReference type="ARBA" id="ARBA00022490"/>
    </source>
</evidence>
<comment type="caution">
    <text evidence="18">The sequence shown here is derived from an EMBL/GenBank/DDBJ whole genome shotgun (WGS) entry which is preliminary data.</text>
</comment>
<dbReference type="Gene3D" id="1.10.1520.10">
    <property type="entry name" value="Ribonuclease III domain"/>
    <property type="match status" value="1"/>
</dbReference>
<comment type="cofactor">
    <cofactor evidence="15">
        <name>Mg(2+)</name>
        <dbReference type="ChEBI" id="CHEBI:18420"/>
    </cofactor>
</comment>
<evidence type="ECO:0000256" key="10">
    <source>
        <dbReference type="ARBA" id="ARBA00022723"/>
    </source>
</evidence>
<evidence type="ECO:0000313" key="19">
    <source>
        <dbReference type="Proteomes" id="UP001154240"/>
    </source>
</evidence>
<evidence type="ECO:0000256" key="7">
    <source>
        <dbReference type="ARBA" id="ARBA00022664"/>
    </source>
</evidence>
<keyword evidence="9 15" id="KW-0540">Nuclease</keyword>
<dbReference type="HAMAP" id="MF_00104">
    <property type="entry name" value="RNase_III"/>
    <property type="match status" value="1"/>
</dbReference>
<dbReference type="SUPFAM" id="SSF54768">
    <property type="entry name" value="dsRNA-binding domain-like"/>
    <property type="match status" value="1"/>
</dbReference>
<feature type="binding site" evidence="15">
    <location>
        <position position="185"/>
    </location>
    <ligand>
        <name>Mg(2+)</name>
        <dbReference type="ChEBI" id="CHEBI:18420"/>
    </ligand>
</feature>
<accession>A0A9X4MEL2</accession>
<comment type="caution">
    <text evidence="15">Lacks conserved residue(s) required for the propagation of feature annotation.</text>
</comment>
<feature type="domain" description="DRBM" evidence="16">
    <location>
        <begin position="223"/>
        <end position="292"/>
    </location>
</feature>
<gene>
    <name evidence="15 18" type="primary">rnc</name>
    <name evidence="18" type="ORF">OLX77_00845</name>
</gene>
<dbReference type="GO" id="GO:0042802">
    <property type="term" value="F:identical protein binding"/>
    <property type="evidence" value="ECO:0007669"/>
    <property type="project" value="UniProtKB-ARBA"/>
</dbReference>
<evidence type="ECO:0000256" key="2">
    <source>
        <dbReference type="ARBA" id="ARBA00004496"/>
    </source>
</evidence>
<dbReference type="Pfam" id="PF14622">
    <property type="entry name" value="Ribonucleas_3_3"/>
    <property type="match status" value="1"/>
</dbReference>
<dbReference type="FunFam" id="3.30.160.20:FF:000003">
    <property type="entry name" value="Ribonuclease 3"/>
    <property type="match status" value="1"/>
</dbReference>
<dbReference type="InterPro" id="IPR014720">
    <property type="entry name" value="dsRBD_dom"/>
</dbReference>
<evidence type="ECO:0000256" key="11">
    <source>
        <dbReference type="ARBA" id="ARBA00022759"/>
    </source>
</evidence>
<keyword evidence="5 15" id="KW-0963">Cytoplasm</keyword>
<evidence type="ECO:0000256" key="3">
    <source>
        <dbReference type="ARBA" id="ARBA00010183"/>
    </source>
</evidence>
<feature type="domain" description="RNase III" evidence="17">
    <location>
        <begin position="67"/>
        <end position="196"/>
    </location>
</feature>
<keyword evidence="19" id="KW-1185">Reference proteome</keyword>
<dbReference type="AlphaFoldDB" id="A0A9X4MEL2"/>
<dbReference type="Pfam" id="PF00035">
    <property type="entry name" value="dsrm"/>
    <property type="match status" value="1"/>
</dbReference>
<evidence type="ECO:0000256" key="8">
    <source>
        <dbReference type="ARBA" id="ARBA00022694"/>
    </source>
</evidence>
<dbReference type="FunFam" id="1.10.1520.10:FF:000001">
    <property type="entry name" value="Ribonuclease 3"/>
    <property type="match status" value="1"/>
</dbReference>
<dbReference type="GO" id="GO:0003725">
    <property type="term" value="F:double-stranded RNA binding"/>
    <property type="evidence" value="ECO:0007669"/>
    <property type="project" value="TreeGrafter"/>
</dbReference>
<dbReference type="InterPro" id="IPR000999">
    <property type="entry name" value="RNase_III_dom"/>
</dbReference>
<reference evidence="18" key="1">
    <citation type="journal article" date="2022" name="bioRxiv">
        <title>Thiovibrio frasassiensisgen. nov., sp. nov., an autotrophic, elemental sulfur disproportionating bacterium isolated from sulfidic karst sediment, and proposal of Thiovibrionaceae fam. nov.</title>
        <authorList>
            <person name="Aronson H."/>
            <person name="Thomas C."/>
            <person name="Bhattacharyya M."/>
            <person name="Eckstein S."/>
            <person name="Jensen S."/>
            <person name="Barco R."/>
            <person name="Macalady J."/>
            <person name="Amend J."/>
        </authorList>
    </citation>
    <scope>NUCLEOTIDE SEQUENCE</scope>
    <source>
        <strain evidence="18">RS19-109</strain>
    </source>
</reference>
<dbReference type="EC" id="3.1.26.3" evidence="15"/>
<keyword evidence="10 15" id="KW-0479">Metal-binding</keyword>
<dbReference type="PANTHER" id="PTHR11207:SF0">
    <property type="entry name" value="RIBONUCLEASE 3"/>
    <property type="match status" value="1"/>
</dbReference>
<keyword evidence="12 15" id="KW-0378">Hydrolase</keyword>
<dbReference type="GO" id="GO:0005737">
    <property type="term" value="C:cytoplasm"/>
    <property type="evidence" value="ECO:0007669"/>
    <property type="project" value="UniProtKB-SubCell"/>
</dbReference>
<dbReference type="PROSITE" id="PS00517">
    <property type="entry name" value="RNASE_3_1"/>
    <property type="match status" value="1"/>
</dbReference>
<dbReference type="CDD" id="cd00593">
    <property type="entry name" value="RIBOc"/>
    <property type="match status" value="1"/>
</dbReference>
<dbReference type="GO" id="GO:0004525">
    <property type="term" value="F:ribonuclease III activity"/>
    <property type="evidence" value="ECO:0007669"/>
    <property type="project" value="UniProtKB-UniRule"/>
</dbReference>
<evidence type="ECO:0000256" key="6">
    <source>
        <dbReference type="ARBA" id="ARBA00022552"/>
    </source>
</evidence>
<comment type="similarity">
    <text evidence="3">Belongs to the ribonuclease III family.</text>
</comment>
<keyword evidence="7 15" id="KW-0507">mRNA processing</keyword>
<dbReference type="GO" id="GO:0006397">
    <property type="term" value="P:mRNA processing"/>
    <property type="evidence" value="ECO:0007669"/>
    <property type="project" value="UniProtKB-UniRule"/>
</dbReference>
<keyword evidence="15" id="KW-0699">rRNA-binding</keyword>
<dbReference type="GO" id="GO:0010468">
    <property type="term" value="P:regulation of gene expression"/>
    <property type="evidence" value="ECO:0007669"/>
    <property type="project" value="TreeGrafter"/>
</dbReference>
<evidence type="ECO:0000256" key="15">
    <source>
        <dbReference type="HAMAP-Rule" id="MF_00104"/>
    </source>
</evidence>
<keyword evidence="14 15" id="KW-0694">RNA-binding</keyword>
<dbReference type="NCBIfam" id="TIGR02191">
    <property type="entry name" value="RNaseIII"/>
    <property type="match status" value="1"/>
</dbReference>
<comment type="subcellular location">
    <subcellularLocation>
        <location evidence="2 15">Cytoplasm</location>
    </subcellularLocation>
</comment>
<evidence type="ECO:0000256" key="13">
    <source>
        <dbReference type="ARBA" id="ARBA00022842"/>
    </source>
</evidence>
<proteinExistence type="inferred from homology"/>
<evidence type="ECO:0000259" key="16">
    <source>
        <dbReference type="PROSITE" id="PS50137"/>
    </source>
</evidence>